<gene>
    <name evidence="2" type="ORF">DI632_14520</name>
</gene>
<evidence type="ECO:0000313" key="2">
    <source>
        <dbReference type="EMBL" id="PZO73610.1"/>
    </source>
</evidence>
<protein>
    <recommendedName>
        <fullName evidence="1">Helix-turn-helix domain-containing protein</fullName>
    </recommendedName>
</protein>
<feature type="domain" description="Helix-turn-helix" evidence="1">
    <location>
        <begin position="6"/>
        <end position="56"/>
    </location>
</feature>
<comment type="caution">
    <text evidence="2">The sequence shown here is derived from an EMBL/GenBank/DDBJ whole genome shotgun (WGS) entry which is preliminary data.</text>
</comment>
<name>A0A2W4YUA9_9SPHN</name>
<dbReference type="SUPFAM" id="SSF46955">
    <property type="entry name" value="Putative DNA-binding domain"/>
    <property type="match status" value="1"/>
</dbReference>
<dbReference type="Pfam" id="PF12728">
    <property type="entry name" value="HTH_17"/>
    <property type="match status" value="1"/>
</dbReference>
<sequence length="84" mass="9388">MSEAEYISTKQLAAYTGLSEPYWANLRSQGGGPAYIKLAKHVRYRRAEVDRWLAERERVSTFAKVSVAGRPPCGGLSLRDACRL</sequence>
<accession>A0A2W4YUA9</accession>
<evidence type="ECO:0000313" key="3">
    <source>
        <dbReference type="Proteomes" id="UP000248614"/>
    </source>
</evidence>
<dbReference type="InterPro" id="IPR041657">
    <property type="entry name" value="HTH_17"/>
</dbReference>
<dbReference type="AlphaFoldDB" id="A0A2W4YUA9"/>
<dbReference type="EMBL" id="QFNF01000050">
    <property type="protein sequence ID" value="PZO73610.1"/>
    <property type="molecule type" value="Genomic_DNA"/>
</dbReference>
<reference evidence="2 3" key="1">
    <citation type="submission" date="2017-08" db="EMBL/GenBank/DDBJ databases">
        <title>Infants hospitalized years apart are colonized by the same room-sourced microbial strains.</title>
        <authorList>
            <person name="Brooks B."/>
            <person name="Olm M.R."/>
            <person name="Firek B.A."/>
            <person name="Baker R."/>
            <person name="Thomas B.C."/>
            <person name="Morowitz M.J."/>
            <person name="Banfield J.F."/>
        </authorList>
    </citation>
    <scope>NUCLEOTIDE SEQUENCE [LARGE SCALE GENOMIC DNA]</scope>
    <source>
        <strain evidence="2">S2_018_000_R3_110</strain>
    </source>
</reference>
<evidence type="ECO:0000259" key="1">
    <source>
        <dbReference type="Pfam" id="PF12728"/>
    </source>
</evidence>
<dbReference type="Proteomes" id="UP000248614">
    <property type="component" value="Unassembled WGS sequence"/>
</dbReference>
<proteinExistence type="predicted"/>
<organism evidence="2 3">
    <name type="scientific">Sphingomonas hengshuiensis</name>
    <dbReference type="NCBI Taxonomy" id="1609977"/>
    <lineage>
        <taxon>Bacteria</taxon>
        <taxon>Pseudomonadati</taxon>
        <taxon>Pseudomonadota</taxon>
        <taxon>Alphaproteobacteria</taxon>
        <taxon>Sphingomonadales</taxon>
        <taxon>Sphingomonadaceae</taxon>
        <taxon>Sphingomonas</taxon>
    </lineage>
</organism>
<dbReference type="InterPro" id="IPR009061">
    <property type="entry name" value="DNA-bd_dom_put_sf"/>
</dbReference>